<proteinExistence type="predicted"/>
<dbReference type="KEGG" id="nhu:H0264_29365"/>
<evidence type="ECO:0000313" key="3">
    <source>
        <dbReference type="Proteomes" id="UP000515512"/>
    </source>
</evidence>
<dbReference type="AlphaFoldDB" id="A0A7D6ZNC0"/>
<accession>A0A7D6ZNC0</accession>
<reference evidence="2 3" key="1">
    <citation type="submission" date="2020-07" db="EMBL/GenBank/DDBJ databases">
        <authorList>
            <person name="Zhuang K."/>
            <person name="Ran Y."/>
        </authorList>
    </citation>
    <scope>NUCLEOTIDE SEQUENCE [LARGE SCALE GENOMIC DNA]</scope>
    <source>
        <strain evidence="2 3">WCH-YHL-001</strain>
    </source>
</reference>
<keyword evidence="1" id="KW-1133">Transmembrane helix</keyword>
<keyword evidence="1" id="KW-0472">Membrane</keyword>
<gene>
    <name evidence="2" type="ORF">H0264_29365</name>
</gene>
<keyword evidence="1" id="KW-0812">Transmembrane</keyword>
<organism evidence="2 3">
    <name type="scientific">Nocardia huaxiensis</name>
    <dbReference type="NCBI Taxonomy" id="2755382"/>
    <lineage>
        <taxon>Bacteria</taxon>
        <taxon>Bacillati</taxon>
        <taxon>Actinomycetota</taxon>
        <taxon>Actinomycetes</taxon>
        <taxon>Mycobacteriales</taxon>
        <taxon>Nocardiaceae</taxon>
        <taxon>Nocardia</taxon>
    </lineage>
</organism>
<evidence type="ECO:0000313" key="2">
    <source>
        <dbReference type="EMBL" id="QLY34747.1"/>
    </source>
</evidence>
<protein>
    <submittedName>
        <fullName evidence="2">Uncharacterized protein</fullName>
    </submittedName>
</protein>
<keyword evidence="3" id="KW-1185">Reference proteome</keyword>
<name>A0A7D6ZNC0_9NOCA</name>
<evidence type="ECO:0000256" key="1">
    <source>
        <dbReference type="SAM" id="Phobius"/>
    </source>
</evidence>
<dbReference type="EMBL" id="CP059399">
    <property type="protein sequence ID" value="QLY34747.1"/>
    <property type="molecule type" value="Genomic_DNA"/>
</dbReference>
<dbReference type="Proteomes" id="UP000515512">
    <property type="component" value="Chromosome"/>
</dbReference>
<sequence>MWRSRGTAVTGVRRVHRWSGIALTVLILATFVALALPDPLVWVSYLPLIPLAILLGTGIRMLVLYYRRRTSGRVAAAA</sequence>
<feature type="transmembrane region" description="Helical" evidence="1">
    <location>
        <begin position="45"/>
        <end position="66"/>
    </location>
</feature>